<dbReference type="AlphaFoldDB" id="M2BMD4"/>
<comment type="caution">
    <text evidence="1">The sequence shown here is derived from an EMBL/GenBank/DDBJ whole genome shotgun (WGS) entry which is preliminary data.</text>
</comment>
<gene>
    <name evidence="1" type="ORF">HMPREF9733_00504</name>
</gene>
<dbReference type="HOGENOM" id="CLU_3049066_0_0_12"/>
<name>M2BMD4_TREDN</name>
<organism evidence="1 2">
    <name type="scientific">Treponema denticola SP33</name>
    <dbReference type="NCBI Taxonomy" id="999437"/>
    <lineage>
        <taxon>Bacteria</taxon>
        <taxon>Pseudomonadati</taxon>
        <taxon>Spirochaetota</taxon>
        <taxon>Spirochaetia</taxon>
        <taxon>Spirochaetales</taxon>
        <taxon>Treponemataceae</taxon>
        <taxon>Treponema</taxon>
    </lineage>
</organism>
<dbReference type="Proteomes" id="UP000016183">
    <property type="component" value="Unassembled WGS sequence"/>
</dbReference>
<evidence type="ECO:0000313" key="2">
    <source>
        <dbReference type="Proteomes" id="UP000016183"/>
    </source>
</evidence>
<sequence>MKKVLGLELGREELLLVRGGTDKEKYNSVGEIVRRTNLKYAQDVVREAAIYRLC</sequence>
<dbReference type="EMBL" id="AGDZ01000016">
    <property type="protein sequence ID" value="EMB26222.1"/>
    <property type="molecule type" value="Genomic_DNA"/>
</dbReference>
<accession>M2BMD4</accession>
<reference evidence="1 2" key="1">
    <citation type="submission" date="2012-01" db="EMBL/GenBank/DDBJ databases">
        <title>The Genome Sequence of Treponema denticola SP33.</title>
        <authorList>
            <consortium name="The Broad Institute Genome Sequencing Platform"/>
            <person name="Earl A."/>
            <person name="Ward D."/>
            <person name="Feldgarden M."/>
            <person name="Gevers D."/>
            <person name="Blanton J.M."/>
            <person name="Fenno C.J."/>
            <person name="Baranova O.V."/>
            <person name="Mathney J."/>
            <person name="Dewhirst F.E."/>
            <person name="Izard J."/>
            <person name="Young S.K."/>
            <person name="Zeng Q."/>
            <person name="Gargeya S."/>
            <person name="Fitzgerald M."/>
            <person name="Haas B."/>
            <person name="Abouelleil A."/>
            <person name="Alvarado L."/>
            <person name="Arachchi H.M."/>
            <person name="Berlin A."/>
            <person name="Chapman S.B."/>
            <person name="Gearin G."/>
            <person name="Goldberg J."/>
            <person name="Griggs A."/>
            <person name="Gujja S."/>
            <person name="Hansen M."/>
            <person name="Heiman D."/>
            <person name="Howarth C."/>
            <person name="Larimer J."/>
            <person name="Lui A."/>
            <person name="MacDonald P.J.P."/>
            <person name="McCowen C."/>
            <person name="Montmayeur A."/>
            <person name="Murphy C."/>
            <person name="Neiman D."/>
            <person name="Pearson M."/>
            <person name="Priest M."/>
            <person name="Roberts A."/>
            <person name="Saif S."/>
            <person name="Shea T."/>
            <person name="Sisk P."/>
            <person name="Stolte C."/>
            <person name="Sykes S."/>
            <person name="Wortman J."/>
            <person name="Nusbaum C."/>
            <person name="Birren B."/>
        </authorList>
    </citation>
    <scope>NUCLEOTIDE SEQUENCE [LARGE SCALE GENOMIC DNA]</scope>
    <source>
        <strain evidence="1 2">SP33</strain>
    </source>
</reference>
<dbReference type="RefSeq" id="WP_002666080.1">
    <property type="nucleotide sequence ID" value="NZ_KB442453.1"/>
</dbReference>
<evidence type="ECO:0000313" key="1">
    <source>
        <dbReference type="EMBL" id="EMB26222.1"/>
    </source>
</evidence>
<protein>
    <submittedName>
        <fullName evidence="1">Uncharacterized protein</fullName>
    </submittedName>
</protein>
<proteinExistence type="predicted"/>
<dbReference type="PATRIC" id="fig|999437.3.peg.506"/>